<dbReference type="Gene3D" id="3.40.50.300">
    <property type="entry name" value="P-loop containing nucleotide triphosphate hydrolases"/>
    <property type="match status" value="1"/>
</dbReference>
<dbReference type="AlphaFoldDB" id="A0A6C0FCK7"/>
<name>A0A6C0FCK7_9ZZZZ</name>
<proteinExistence type="predicted"/>
<sequence length="425" mass="48692">MELTPFRNLPKTEKTLEYTATADLSLKYKPDKIDDFVGNKSELETTKSWILNHDSQEKMAIMYAPSGVGKSLLLELIQKKYSDTMNIVTTKDKSMDEISSILKGDHQPTILEVFNDVIAKKNKLILIDDIDLKIQSEKEFMNIVSECVKKNNVRVFCTASSAMIRKLNKIKNIKNIIFNRVNQDDLKNFVNKIVRLERKRTPHDFCEHTFKQSNGDVRATIKNLEITLVKNTRNIVMDRDQEILTPDLVSELIGNTYKTFEDKYRMSQCDTFSLIYSLHQNYPQAVCSLEQMSDIANDFSLMDSLRNNISIDTISINDCAHGVSVPVTRLTSSFYEQKIKPKKTIVISPYKIISSSNQRIISKNKVENACKVLNLNFGVNNPEVLEAIKLLATKEKRKDDFTWFFTRFASKKKSGGLKKSSATKH</sequence>
<reference evidence="2" key="1">
    <citation type="journal article" date="2020" name="Nature">
        <title>Giant virus diversity and host interactions through global metagenomics.</title>
        <authorList>
            <person name="Schulz F."/>
            <person name="Roux S."/>
            <person name="Paez-Espino D."/>
            <person name="Jungbluth S."/>
            <person name="Walsh D.A."/>
            <person name="Denef V.J."/>
            <person name="McMahon K.D."/>
            <person name="Konstantinidis K.T."/>
            <person name="Eloe-Fadrosh E.A."/>
            <person name="Kyrpides N.C."/>
            <person name="Woyke T."/>
        </authorList>
    </citation>
    <scope>NUCLEOTIDE SEQUENCE</scope>
    <source>
        <strain evidence="2">GVMAG-S-ERX556101-89</strain>
    </source>
</reference>
<organism evidence="2">
    <name type="scientific">viral metagenome</name>
    <dbReference type="NCBI Taxonomy" id="1070528"/>
    <lineage>
        <taxon>unclassified sequences</taxon>
        <taxon>metagenomes</taxon>
        <taxon>organismal metagenomes</taxon>
    </lineage>
</organism>
<feature type="domain" description="AAA" evidence="1">
    <location>
        <begin position="62"/>
        <end position="165"/>
    </location>
</feature>
<protein>
    <recommendedName>
        <fullName evidence="1">AAA domain-containing protein</fullName>
    </recommendedName>
</protein>
<evidence type="ECO:0000313" key="2">
    <source>
        <dbReference type="EMBL" id="QHT38289.1"/>
    </source>
</evidence>
<evidence type="ECO:0000259" key="1">
    <source>
        <dbReference type="Pfam" id="PF13173"/>
    </source>
</evidence>
<dbReference type="Pfam" id="PF13173">
    <property type="entry name" value="AAA_14"/>
    <property type="match status" value="1"/>
</dbReference>
<dbReference type="EMBL" id="MN738829">
    <property type="protein sequence ID" value="QHT38289.1"/>
    <property type="molecule type" value="Genomic_DNA"/>
</dbReference>
<dbReference type="InterPro" id="IPR027417">
    <property type="entry name" value="P-loop_NTPase"/>
</dbReference>
<dbReference type="SUPFAM" id="SSF52540">
    <property type="entry name" value="P-loop containing nucleoside triphosphate hydrolases"/>
    <property type="match status" value="1"/>
</dbReference>
<accession>A0A6C0FCK7</accession>
<dbReference type="InterPro" id="IPR041682">
    <property type="entry name" value="AAA_14"/>
</dbReference>